<comment type="subcellular location">
    <subcellularLocation>
        <location evidence="1 10">Cytoplasm</location>
    </subcellularLocation>
</comment>
<dbReference type="PROSITE" id="PS51900">
    <property type="entry name" value="CB"/>
    <property type="match status" value="1"/>
</dbReference>
<dbReference type="GO" id="GO:0003677">
    <property type="term" value="F:DNA binding"/>
    <property type="evidence" value="ECO:0007669"/>
    <property type="project" value="UniProtKB-UniRule"/>
</dbReference>
<reference evidence="13 14" key="1">
    <citation type="submission" date="2018-02" db="EMBL/GenBank/DDBJ databases">
        <title>Genome sequence of Desulfovibrio carbinolicus DSM 3852.</title>
        <authorList>
            <person name="Wilbanks E."/>
            <person name="Skennerton C.T."/>
            <person name="Orphan V.J."/>
        </authorList>
    </citation>
    <scope>NUCLEOTIDE SEQUENCE [LARGE SCALE GENOMIC DNA]</scope>
    <source>
        <strain evidence="13 14">DSM 3852</strain>
    </source>
</reference>
<dbReference type="Proteomes" id="UP000293296">
    <property type="component" value="Chromosome"/>
</dbReference>
<dbReference type="CDD" id="cd00798">
    <property type="entry name" value="INT_XerDC_C"/>
    <property type="match status" value="1"/>
</dbReference>
<keyword evidence="7 10" id="KW-0238">DNA-binding</keyword>
<dbReference type="EMBL" id="CP026538">
    <property type="protein sequence ID" value="QAZ67643.1"/>
    <property type="molecule type" value="Genomic_DNA"/>
</dbReference>
<evidence type="ECO:0000313" key="13">
    <source>
        <dbReference type="EMBL" id="QAZ67643.1"/>
    </source>
</evidence>
<feature type="active site" evidence="10">
    <location>
        <position position="158"/>
    </location>
</feature>
<evidence type="ECO:0000256" key="10">
    <source>
        <dbReference type="HAMAP-Rule" id="MF_01808"/>
    </source>
</evidence>
<feature type="domain" description="Core-binding (CB)" evidence="12">
    <location>
        <begin position="12"/>
        <end position="97"/>
    </location>
</feature>
<dbReference type="InterPro" id="IPR050090">
    <property type="entry name" value="Tyrosine_recombinase_XerCD"/>
</dbReference>
<accession>A0A4P6HK98</accession>
<dbReference type="PROSITE" id="PS51898">
    <property type="entry name" value="TYR_RECOMBINASE"/>
    <property type="match status" value="1"/>
</dbReference>
<feature type="active site" description="O-(3'-phospho-DNA)-tyrosine intermediate" evidence="10">
    <location>
        <position position="286"/>
    </location>
</feature>
<feature type="active site" evidence="10">
    <location>
        <position position="277"/>
    </location>
</feature>
<proteinExistence type="inferred from homology"/>
<feature type="active site" evidence="10">
    <location>
        <position position="251"/>
    </location>
</feature>
<dbReference type="PANTHER" id="PTHR30349">
    <property type="entry name" value="PHAGE INTEGRASE-RELATED"/>
    <property type="match status" value="1"/>
</dbReference>
<evidence type="ECO:0000256" key="6">
    <source>
        <dbReference type="ARBA" id="ARBA00022908"/>
    </source>
</evidence>
<keyword evidence="5 10" id="KW-0159">Chromosome partition</keyword>
<sequence length="311" mass="34191">MSTNDASPASPRPAHPWVDRYIEHLIVARGLSEHSIAAYSTDIAGFLIFLNDHGAALEATTDETVLLYLMHLRSRGLASRSLARHLSALRGFFAFAADESWLPASPAALIENPKLPRLLPDVLSRDEMTRLLDAPDTATPLGYRDRTMLELLYAAGLRVSELVGLTLADFDAQAGLLRVFGKGSKERVTPIHSLAMEFLSTYLASVRGAFGPKDQHVFLNRSGKGLTRQAVWKGIKRYALAAQVSTRISPHSLRHSFATHLLDGGADLRTVQMLLGHADISATEIYTHVQAGRLLAVHRAHHPRSRDRDKS</sequence>
<dbReference type="InterPro" id="IPR023009">
    <property type="entry name" value="Tyrosine_recombinase_XerC/XerD"/>
</dbReference>
<keyword evidence="3 10" id="KW-0963">Cytoplasm</keyword>
<evidence type="ECO:0000259" key="11">
    <source>
        <dbReference type="PROSITE" id="PS51898"/>
    </source>
</evidence>
<keyword evidence="8 10" id="KW-0233">DNA recombination</keyword>
<evidence type="ECO:0000313" key="14">
    <source>
        <dbReference type="Proteomes" id="UP000293296"/>
    </source>
</evidence>
<dbReference type="InterPro" id="IPR011010">
    <property type="entry name" value="DNA_brk_join_enz"/>
</dbReference>
<evidence type="ECO:0000256" key="9">
    <source>
        <dbReference type="ARBA" id="ARBA00023306"/>
    </source>
</evidence>
<dbReference type="Pfam" id="PF02899">
    <property type="entry name" value="Phage_int_SAM_1"/>
    <property type="match status" value="1"/>
</dbReference>
<protein>
    <recommendedName>
        <fullName evidence="10">Tyrosine recombinase XerC</fullName>
    </recommendedName>
</protein>
<dbReference type="RefSeq" id="WP_129352402.1">
    <property type="nucleotide sequence ID" value="NZ_CP026538.1"/>
</dbReference>
<gene>
    <name evidence="13" type="primary">xerD</name>
    <name evidence="10" type="synonym">xerC</name>
    <name evidence="13" type="ORF">C3Y92_10575</name>
</gene>
<comment type="subunit">
    <text evidence="10">Forms a cyclic heterotetrameric complex composed of two molecules of XerC and two molecules of XerD.</text>
</comment>
<feature type="domain" description="Tyr recombinase" evidence="11">
    <location>
        <begin position="118"/>
        <end position="299"/>
    </location>
</feature>
<keyword evidence="6 10" id="KW-0229">DNA integration</keyword>
<dbReference type="Gene3D" id="1.10.443.10">
    <property type="entry name" value="Intergrase catalytic core"/>
    <property type="match status" value="1"/>
</dbReference>
<dbReference type="InterPro" id="IPR002104">
    <property type="entry name" value="Integrase_catalytic"/>
</dbReference>
<dbReference type="GO" id="GO:0005737">
    <property type="term" value="C:cytoplasm"/>
    <property type="evidence" value="ECO:0007669"/>
    <property type="project" value="UniProtKB-SubCell"/>
</dbReference>
<evidence type="ECO:0000256" key="1">
    <source>
        <dbReference type="ARBA" id="ARBA00004496"/>
    </source>
</evidence>
<feature type="active site" evidence="10">
    <location>
        <position position="182"/>
    </location>
</feature>
<comment type="function">
    <text evidence="10">Site-specific tyrosine recombinase, which acts by catalyzing the cutting and rejoining of the recombining DNA molecules. The XerC-XerD complex is essential to convert dimers of the bacterial chromosome into monomers to permit their segregation at cell division. It also contributes to the segregational stability of plasmids.</text>
</comment>
<feature type="active site" evidence="10">
    <location>
        <position position="254"/>
    </location>
</feature>
<evidence type="ECO:0000256" key="3">
    <source>
        <dbReference type="ARBA" id="ARBA00022490"/>
    </source>
</evidence>
<dbReference type="InterPro" id="IPR011932">
    <property type="entry name" value="Recomb_XerD"/>
</dbReference>
<dbReference type="InterPro" id="IPR013762">
    <property type="entry name" value="Integrase-like_cat_sf"/>
</dbReference>
<dbReference type="GO" id="GO:0006313">
    <property type="term" value="P:DNA transposition"/>
    <property type="evidence" value="ECO:0007669"/>
    <property type="project" value="UniProtKB-UniRule"/>
</dbReference>
<dbReference type="GO" id="GO:0009037">
    <property type="term" value="F:tyrosine-based site-specific recombinase activity"/>
    <property type="evidence" value="ECO:0007669"/>
    <property type="project" value="UniProtKB-UniRule"/>
</dbReference>
<dbReference type="HAMAP" id="MF_01808">
    <property type="entry name" value="Recomb_XerC_XerD"/>
    <property type="match status" value="1"/>
</dbReference>
<dbReference type="InterPro" id="IPR044068">
    <property type="entry name" value="CB"/>
</dbReference>
<dbReference type="Pfam" id="PF00589">
    <property type="entry name" value="Phage_integrase"/>
    <property type="match status" value="1"/>
</dbReference>
<dbReference type="Gene3D" id="1.10.150.130">
    <property type="match status" value="1"/>
</dbReference>
<keyword evidence="9 10" id="KW-0131">Cell cycle</keyword>
<evidence type="ECO:0000256" key="4">
    <source>
        <dbReference type="ARBA" id="ARBA00022618"/>
    </source>
</evidence>
<evidence type="ECO:0000256" key="7">
    <source>
        <dbReference type="ARBA" id="ARBA00023125"/>
    </source>
</evidence>
<dbReference type="AlphaFoldDB" id="A0A4P6HK98"/>
<dbReference type="KEGG" id="dcb:C3Y92_10575"/>
<comment type="similarity">
    <text evidence="10">Belongs to the 'phage' integrase family. XerC subfamily.</text>
</comment>
<keyword evidence="14" id="KW-1185">Reference proteome</keyword>
<dbReference type="InterPro" id="IPR010998">
    <property type="entry name" value="Integrase_recombinase_N"/>
</dbReference>
<dbReference type="NCBIfam" id="NF001399">
    <property type="entry name" value="PRK00283.1"/>
    <property type="match status" value="1"/>
</dbReference>
<dbReference type="SUPFAM" id="SSF56349">
    <property type="entry name" value="DNA breaking-rejoining enzymes"/>
    <property type="match status" value="1"/>
</dbReference>
<dbReference type="GO" id="GO:0007059">
    <property type="term" value="P:chromosome segregation"/>
    <property type="evidence" value="ECO:0007669"/>
    <property type="project" value="UniProtKB-UniRule"/>
</dbReference>
<dbReference type="OrthoDB" id="9801717at2"/>
<dbReference type="NCBIfam" id="TIGR02225">
    <property type="entry name" value="recomb_XerD"/>
    <property type="match status" value="1"/>
</dbReference>
<comment type="similarity">
    <text evidence="2">Belongs to the 'phage' integrase family. XerD subfamily.</text>
</comment>
<organism evidence="13 14">
    <name type="scientific">Solidesulfovibrio carbinolicus</name>
    <dbReference type="NCBI Taxonomy" id="296842"/>
    <lineage>
        <taxon>Bacteria</taxon>
        <taxon>Pseudomonadati</taxon>
        <taxon>Thermodesulfobacteriota</taxon>
        <taxon>Desulfovibrionia</taxon>
        <taxon>Desulfovibrionales</taxon>
        <taxon>Desulfovibrionaceae</taxon>
        <taxon>Solidesulfovibrio</taxon>
    </lineage>
</organism>
<keyword evidence="4 10" id="KW-0132">Cell division</keyword>
<name>A0A4P6HK98_9BACT</name>
<evidence type="ECO:0000256" key="8">
    <source>
        <dbReference type="ARBA" id="ARBA00023172"/>
    </source>
</evidence>
<evidence type="ECO:0000256" key="2">
    <source>
        <dbReference type="ARBA" id="ARBA00010450"/>
    </source>
</evidence>
<dbReference type="GO" id="GO:0051301">
    <property type="term" value="P:cell division"/>
    <property type="evidence" value="ECO:0007669"/>
    <property type="project" value="UniProtKB-KW"/>
</dbReference>
<evidence type="ECO:0000256" key="5">
    <source>
        <dbReference type="ARBA" id="ARBA00022829"/>
    </source>
</evidence>
<dbReference type="PANTHER" id="PTHR30349:SF81">
    <property type="entry name" value="TYROSINE RECOMBINASE XERC"/>
    <property type="match status" value="1"/>
</dbReference>
<dbReference type="InterPro" id="IPR004107">
    <property type="entry name" value="Integrase_SAM-like_N"/>
</dbReference>
<evidence type="ECO:0000259" key="12">
    <source>
        <dbReference type="PROSITE" id="PS51900"/>
    </source>
</evidence>